<feature type="domain" description="ABC transporter" evidence="14">
    <location>
        <begin position="494"/>
        <end position="795"/>
    </location>
</feature>
<keyword evidence="7" id="KW-0067">ATP-binding</keyword>
<evidence type="ECO:0000256" key="3">
    <source>
        <dbReference type="ARBA" id="ARBA00022737"/>
    </source>
</evidence>
<keyword evidence="2" id="KW-0963">Cytoplasm</keyword>
<dbReference type="InterPro" id="IPR027417">
    <property type="entry name" value="P-loop_NTPase"/>
</dbReference>
<keyword evidence="5" id="KW-0227">DNA damage</keyword>
<keyword evidence="3" id="KW-0677">Repeat</keyword>
<dbReference type="PROSITE" id="PS50893">
    <property type="entry name" value="ABC_TRANSPORTER_2"/>
    <property type="match status" value="1"/>
</dbReference>
<keyword evidence="8" id="KW-0267">Excision nuclease</keyword>
<dbReference type="SMART" id="SM00382">
    <property type="entry name" value="AAA"/>
    <property type="match status" value="2"/>
</dbReference>
<dbReference type="Gene3D" id="1.10.8.280">
    <property type="entry name" value="ABC transporter ATPase domain-like"/>
    <property type="match status" value="1"/>
</dbReference>
<dbReference type="InterPro" id="IPR003593">
    <property type="entry name" value="AAA+_ATPase"/>
</dbReference>
<evidence type="ECO:0000256" key="11">
    <source>
        <dbReference type="ARBA" id="ARBA00038000"/>
    </source>
</evidence>
<dbReference type="EMBL" id="OBQK01000012">
    <property type="protein sequence ID" value="SOC57320.1"/>
    <property type="molecule type" value="Genomic_DNA"/>
</dbReference>
<dbReference type="AlphaFoldDB" id="A0A285VTC7"/>
<evidence type="ECO:0000256" key="1">
    <source>
        <dbReference type="ARBA" id="ARBA00004496"/>
    </source>
</evidence>
<dbReference type="SUPFAM" id="SSF52540">
    <property type="entry name" value="P-loop containing nucleoside triphosphate hydrolases"/>
    <property type="match status" value="2"/>
</dbReference>
<dbReference type="Gene3D" id="3.40.50.300">
    <property type="entry name" value="P-loop containing nucleotide triphosphate hydrolases"/>
    <property type="match status" value="3"/>
</dbReference>
<keyword evidence="6" id="KW-0228">DNA excision</keyword>
<keyword evidence="16" id="KW-1185">Reference proteome</keyword>
<evidence type="ECO:0000256" key="10">
    <source>
        <dbReference type="ARBA" id="ARBA00023204"/>
    </source>
</evidence>
<evidence type="ECO:0000256" key="4">
    <source>
        <dbReference type="ARBA" id="ARBA00022741"/>
    </source>
</evidence>
<dbReference type="InterPro" id="IPR003439">
    <property type="entry name" value="ABC_transporter-like_ATP-bd"/>
</dbReference>
<evidence type="ECO:0000313" key="16">
    <source>
        <dbReference type="Proteomes" id="UP000219688"/>
    </source>
</evidence>
<dbReference type="GO" id="GO:0005737">
    <property type="term" value="C:cytoplasm"/>
    <property type="evidence" value="ECO:0007669"/>
    <property type="project" value="UniProtKB-SubCell"/>
</dbReference>
<dbReference type="PROSITE" id="PS00211">
    <property type="entry name" value="ABC_TRANSPORTER_1"/>
    <property type="match status" value="1"/>
</dbReference>
<keyword evidence="4" id="KW-0547">Nucleotide-binding</keyword>
<dbReference type="GO" id="GO:0016887">
    <property type="term" value="F:ATP hydrolysis activity"/>
    <property type="evidence" value="ECO:0007669"/>
    <property type="project" value="InterPro"/>
</dbReference>
<dbReference type="GO" id="GO:0004518">
    <property type="term" value="F:nuclease activity"/>
    <property type="evidence" value="ECO:0007669"/>
    <property type="project" value="UniProtKB-KW"/>
</dbReference>
<protein>
    <recommendedName>
        <fullName evidence="12">UvrABC system protein A</fullName>
    </recommendedName>
    <alternativeName>
        <fullName evidence="13">Excinuclease ABC subunit A</fullName>
    </alternativeName>
</protein>
<comment type="similarity">
    <text evidence="11">Belongs to the ABC transporter superfamily. UvrA family.</text>
</comment>
<dbReference type="PANTHER" id="PTHR43152:SF2">
    <property type="entry name" value="DRUG RESISTANCE ABC TRANSPORTER"/>
    <property type="match status" value="1"/>
</dbReference>
<evidence type="ECO:0000256" key="6">
    <source>
        <dbReference type="ARBA" id="ARBA00022769"/>
    </source>
</evidence>
<evidence type="ECO:0000256" key="12">
    <source>
        <dbReference type="ARBA" id="ARBA00039316"/>
    </source>
</evidence>
<dbReference type="GO" id="GO:0003677">
    <property type="term" value="F:DNA binding"/>
    <property type="evidence" value="ECO:0007669"/>
    <property type="project" value="UniProtKB-KW"/>
</dbReference>
<evidence type="ECO:0000259" key="14">
    <source>
        <dbReference type="PROSITE" id="PS50893"/>
    </source>
</evidence>
<dbReference type="GO" id="GO:0005524">
    <property type="term" value="F:ATP binding"/>
    <property type="evidence" value="ECO:0007669"/>
    <property type="project" value="UniProtKB-KW"/>
</dbReference>
<gene>
    <name evidence="15" type="ORF">SAMN05421879_11224</name>
</gene>
<dbReference type="STRING" id="1122622.GCA_000421185_02008"/>
<evidence type="ECO:0000313" key="15">
    <source>
        <dbReference type="EMBL" id="SOC57320.1"/>
    </source>
</evidence>
<dbReference type="InterPro" id="IPR017871">
    <property type="entry name" value="ABC_transporter-like_CS"/>
</dbReference>
<dbReference type="Proteomes" id="UP000219688">
    <property type="component" value="Unassembled WGS sequence"/>
</dbReference>
<dbReference type="Gene3D" id="1.20.1580.10">
    <property type="entry name" value="ABC transporter ATPase like domain"/>
    <property type="match status" value="2"/>
</dbReference>
<dbReference type="Pfam" id="PF00005">
    <property type="entry name" value="ABC_tran"/>
    <property type="match status" value="1"/>
</dbReference>
<comment type="subcellular location">
    <subcellularLocation>
        <location evidence="1">Cytoplasm</location>
    </subcellularLocation>
</comment>
<name>A0A285VTC7_9MICO</name>
<evidence type="ECO:0000256" key="13">
    <source>
        <dbReference type="ARBA" id="ARBA00042156"/>
    </source>
</evidence>
<accession>A0A285VTC7</accession>
<sequence length="806" mass="86278">MGAGPTTRFAPSGRCSLQRVTTPVHPADSHDLIRVRGARENNLRDVSVDLPKRRLTVFTGVSGSGKSSLVFATIAAESQRMINETYSTFVQGFMPTLARPDVDLLEGLTTAIIVDQERMGANIRSTVGTATDANAMLRILFSRLGRPHIGTAKAFSFNVASMSGAGAVTMEKAGQQVKERREFSVQGGMCPRCEGTGHVTDFDRSALYDEERSISEGALTIPGYTMDGWYGRIFRSTGLFDADKPIKDFTQRELRALLYQEPTKLKVEGINVTFEGLIPKIQKSFLAKDREAMQPHIRAFVDRAVTFATCPDCDGTRLNEAARSSKIDGTSIADACRMQISDLARWIRGLEEPSVAPLLQGLRETLDSFVEIGLGYLSLDRPSGTLSGGEAQRTKMIRHLGSSLTDVTYVFDEPSIGLHPHDIQRMNSLLLRLRDKGNTVLVVEHKPEMIAGADHVVDLGPGAGTAGGGIVYEGSLEGLRGSGTLTGQHLDDRARLKETLRPATGVLQIRGASTNNLQDVDVDVPTGVLVAVTGVAGSGKSSLIHGSLAREDGVVVIDQGAIKGSRRSNPATYTGLLEPIRKAFAKANGVKPALFSPNSEGACPTCNGAGVVYMDLAMMAGVATTCDECEGRRFQASVLEYTLGGKDISEVLSMPIAAAEDFFEAGEARIPAAHKILVRLEDVGLGYVTLGQPLTTLSGGERQRLKLAAQMGDKGEVYILDEPTTGLHLADVQNLLGLLDRLVDAGRSVIVIEHHQAVMAHADWIIDLGPGAGHDGGRIVFEGRPADLVAARSTLTGQHLAEYVAG</sequence>
<evidence type="ECO:0000256" key="2">
    <source>
        <dbReference type="ARBA" id="ARBA00022490"/>
    </source>
</evidence>
<proteinExistence type="inferred from homology"/>
<dbReference type="GO" id="GO:0006281">
    <property type="term" value="P:DNA repair"/>
    <property type="evidence" value="ECO:0007669"/>
    <property type="project" value="UniProtKB-KW"/>
</dbReference>
<evidence type="ECO:0000256" key="8">
    <source>
        <dbReference type="ARBA" id="ARBA00022881"/>
    </source>
</evidence>
<keyword evidence="10" id="KW-0234">DNA repair</keyword>
<evidence type="ECO:0000256" key="5">
    <source>
        <dbReference type="ARBA" id="ARBA00022763"/>
    </source>
</evidence>
<reference evidence="16" key="1">
    <citation type="submission" date="2017-08" db="EMBL/GenBank/DDBJ databases">
        <authorList>
            <person name="Varghese N."/>
            <person name="Submissions S."/>
        </authorList>
    </citation>
    <scope>NUCLEOTIDE SEQUENCE [LARGE SCALE GENOMIC DNA]</scope>
    <source>
        <strain evidence="16">USBA17B2</strain>
    </source>
</reference>
<evidence type="ECO:0000256" key="9">
    <source>
        <dbReference type="ARBA" id="ARBA00023125"/>
    </source>
</evidence>
<evidence type="ECO:0000256" key="7">
    <source>
        <dbReference type="ARBA" id="ARBA00022840"/>
    </source>
</evidence>
<organism evidence="15 16">
    <name type="scientific">Ornithinimicrobium cerasi</name>
    <dbReference type="NCBI Taxonomy" id="2248773"/>
    <lineage>
        <taxon>Bacteria</taxon>
        <taxon>Bacillati</taxon>
        <taxon>Actinomycetota</taxon>
        <taxon>Actinomycetes</taxon>
        <taxon>Micrococcales</taxon>
        <taxon>Ornithinimicrobiaceae</taxon>
        <taxon>Ornithinimicrobium</taxon>
    </lineage>
</organism>
<keyword evidence="9" id="KW-0238">DNA-binding</keyword>
<dbReference type="PANTHER" id="PTHR43152">
    <property type="entry name" value="UVRABC SYSTEM PROTEIN A"/>
    <property type="match status" value="1"/>
</dbReference>